<dbReference type="PANTHER" id="PTHR43537">
    <property type="entry name" value="TRANSCRIPTIONAL REGULATOR, GNTR FAMILY"/>
    <property type="match status" value="1"/>
</dbReference>
<keyword evidence="6" id="KW-1185">Reference proteome</keyword>
<dbReference type="Pfam" id="PF00392">
    <property type="entry name" value="GntR"/>
    <property type="match status" value="1"/>
</dbReference>
<dbReference type="PROSITE" id="PS50949">
    <property type="entry name" value="HTH_GNTR"/>
    <property type="match status" value="1"/>
</dbReference>
<reference evidence="5 6" key="1">
    <citation type="submission" date="2019-01" db="EMBL/GenBank/DDBJ databases">
        <authorList>
            <person name="Chen W.-M."/>
        </authorList>
    </citation>
    <scope>NUCLEOTIDE SEQUENCE [LARGE SCALE GENOMIC DNA]</scope>
    <source>
        <strain evidence="5 6">HPM-16</strain>
    </source>
</reference>
<dbReference type="InterPro" id="IPR011711">
    <property type="entry name" value="GntR_C"/>
</dbReference>
<dbReference type="SMART" id="SM00345">
    <property type="entry name" value="HTH_GNTR"/>
    <property type="match status" value="1"/>
</dbReference>
<dbReference type="SUPFAM" id="SSF48008">
    <property type="entry name" value="GntR ligand-binding domain-like"/>
    <property type="match status" value="1"/>
</dbReference>
<evidence type="ECO:0000256" key="3">
    <source>
        <dbReference type="ARBA" id="ARBA00023163"/>
    </source>
</evidence>
<dbReference type="InterPro" id="IPR000524">
    <property type="entry name" value="Tscrpt_reg_HTH_GntR"/>
</dbReference>
<evidence type="ECO:0000313" key="6">
    <source>
        <dbReference type="Proteomes" id="UP000282818"/>
    </source>
</evidence>
<evidence type="ECO:0000313" key="5">
    <source>
        <dbReference type="EMBL" id="RVU31614.1"/>
    </source>
</evidence>
<dbReference type="Gene3D" id="1.10.10.10">
    <property type="entry name" value="Winged helix-like DNA-binding domain superfamily/Winged helix DNA-binding domain"/>
    <property type="match status" value="1"/>
</dbReference>
<evidence type="ECO:0000259" key="4">
    <source>
        <dbReference type="PROSITE" id="PS50949"/>
    </source>
</evidence>
<gene>
    <name evidence="5" type="ORF">EOE65_06465</name>
</gene>
<dbReference type="InterPro" id="IPR036390">
    <property type="entry name" value="WH_DNA-bd_sf"/>
</dbReference>
<name>A0A437QAQ1_9GAMM</name>
<evidence type="ECO:0000256" key="1">
    <source>
        <dbReference type="ARBA" id="ARBA00023015"/>
    </source>
</evidence>
<proteinExistence type="predicted"/>
<dbReference type="SMART" id="SM00895">
    <property type="entry name" value="FCD"/>
    <property type="match status" value="1"/>
</dbReference>
<dbReference type="SUPFAM" id="SSF46785">
    <property type="entry name" value="Winged helix' DNA-binding domain"/>
    <property type="match status" value="1"/>
</dbReference>
<dbReference type="Pfam" id="PF07729">
    <property type="entry name" value="FCD"/>
    <property type="match status" value="1"/>
</dbReference>
<keyword evidence="2" id="KW-0238">DNA-binding</keyword>
<dbReference type="InterPro" id="IPR036388">
    <property type="entry name" value="WH-like_DNA-bd_sf"/>
</dbReference>
<protein>
    <submittedName>
        <fullName evidence="5">FadR family transcriptional regulator</fullName>
    </submittedName>
</protein>
<dbReference type="PRINTS" id="PR00035">
    <property type="entry name" value="HTHGNTR"/>
</dbReference>
<sequence length="237" mass="27411">MTNSNTSATGKLVYQLEEMILEGVWRPNHKLPSERRLAQRFGYSRTVIREALRQLQAKGLIITHQGIGSYVVEVFHSIEEEFIDPLVHLFDSHERTLFDLLDVREQLESHAAFLAAQRATQTDLYQLTQAYERLASPDTELTMDTYFNFHHMVILCSHNPILVQTLCQLKALLCKAIQTCLPLLIQDAEVQNQVRSQQQQMYEAIVQRDPVAARRATKTHIRFVSHHVHSVKKSNFY</sequence>
<dbReference type="Gene3D" id="1.20.120.530">
    <property type="entry name" value="GntR ligand-binding domain-like"/>
    <property type="match status" value="1"/>
</dbReference>
<evidence type="ECO:0000256" key="2">
    <source>
        <dbReference type="ARBA" id="ARBA00023125"/>
    </source>
</evidence>
<dbReference type="InterPro" id="IPR008920">
    <property type="entry name" value="TF_FadR/GntR_C"/>
</dbReference>
<dbReference type="GO" id="GO:0003677">
    <property type="term" value="F:DNA binding"/>
    <property type="evidence" value="ECO:0007669"/>
    <property type="project" value="UniProtKB-KW"/>
</dbReference>
<feature type="domain" description="HTH gntR-type" evidence="4">
    <location>
        <begin position="6"/>
        <end position="74"/>
    </location>
</feature>
<dbReference type="GO" id="GO:0003700">
    <property type="term" value="F:DNA-binding transcription factor activity"/>
    <property type="evidence" value="ECO:0007669"/>
    <property type="project" value="InterPro"/>
</dbReference>
<keyword evidence="1" id="KW-0805">Transcription regulation</keyword>
<dbReference type="EMBL" id="SACQ01000002">
    <property type="protein sequence ID" value="RVU31614.1"/>
    <property type="molecule type" value="Genomic_DNA"/>
</dbReference>
<dbReference type="Proteomes" id="UP000282818">
    <property type="component" value="Unassembled WGS sequence"/>
</dbReference>
<dbReference type="CDD" id="cd07377">
    <property type="entry name" value="WHTH_GntR"/>
    <property type="match status" value="1"/>
</dbReference>
<accession>A0A437QAQ1</accession>
<comment type="caution">
    <text evidence="5">The sequence shown here is derived from an EMBL/GenBank/DDBJ whole genome shotgun (WGS) entry which is preliminary data.</text>
</comment>
<dbReference type="AlphaFoldDB" id="A0A437QAQ1"/>
<dbReference type="PANTHER" id="PTHR43537:SF1">
    <property type="entry name" value="GLC OPERON TRANSCRIPTIONAL ACTIVATOR"/>
    <property type="match status" value="1"/>
</dbReference>
<dbReference type="RefSeq" id="WP_127693473.1">
    <property type="nucleotide sequence ID" value="NZ_SACQ01000002.1"/>
</dbReference>
<organism evidence="5 6">
    <name type="scientific">Neptunomonas marina</name>
    <dbReference type="NCBI Taxonomy" id="1815562"/>
    <lineage>
        <taxon>Bacteria</taxon>
        <taxon>Pseudomonadati</taxon>
        <taxon>Pseudomonadota</taxon>
        <taxon>Gammaproteobacteria</taxon>
        <taxon>Oceanospirillales</taxon>
        <taxon>Oceanospirillaceae</taxon>
        <taxon>Neptunomonas</taxon>
    </lineage>
</organism>
<keyword evidence="3" id="KW-0804">Transcription</keyword>